<proteinExistence type="inferred from homology"/>
<dbReference type="PANTHER" id="PTHR44169">
    <property type="entry name" value="NADPH-DEPENDENT 1-ACYLDIHYDROXYACETONE PHOSPHATE REDUCTASE"/>
    <property type="match status" value="1"/>
</dbReference>
<dbReference type="EMBL" id="LQBM01000002">
    <property type="protein sequence ID" value="KUG59764.1"/>
    <property type="molecule type" value="Genomic_DNA"/>
</dbReference>
<dbReference type="Gene3D" id="3.40.50.720">
    <property type="entry name" value="NAD(P)-binding Rossmann-like Domain"/>
    <property type="match status" value="1"/>
</dbReference>
<dbReference type="SUPFAM" id="SSF51735">
    <property type="entry name" value="NAD(P)-binding Rossmann-fold domains"/>
    <property type="match status" value="1"/>
</dbReference>
<evidence type="ECO:0000313" key="5">
    <source>
        <dbReference type="Proteomes" id="UP000054023"/>
    </source>
</evidence>
<evidence type="ECO:0000256" key="3">
    <source>
        <dbReference type="RuleBase" id="RU000363"/>
    </source>
</evidence>
<dbReference type="RefSeq" id="WP_058887998.1">
    <property type="nucleotide sequence ID" value="NZ_LQBM01000002.1"/>
</dbReference>
<dbReference type="STRING" id="317018.AVL63_11810"/>
<evidence type="ECO:0000256" key="2">
    <source>
        <dbReference type="ARBA" id="ARBA00023002"/>
    </source>
</evidence>
<dbReference type="NCBIfam" id="NF004826">
    <property type="entry name" value="PRK06182.1"/>
    <property type="match status" value="1"/>
</dbReference>
<accession>A0A0W8IIA9</accession>
<dbReference type="AlphaFoldDB" id="A0A0W8IIA9"/>
<keyword evidence="2" id="KW-0560">Oxidoreductase</keyword>
<dbReference type="PRINTS" id="PR00081">
    <property type="entry name" value="GDHRDH"/>
</dbReference>
<dbReference type="CDD" id="cd05374">
    <property type="entry name" value="17beta-HSD-like_SDR_c"/>
    <property type="match status" value="1"/>
</dbReference>
<dbReference type="PRINTS" id="PR00080">
    <property type="entry name" value="SDRFAMILY"/>
</dbReference>
<reference evidence="5" key="1">
    <citation type="submission" date="2015-12" db="EMBL/GenBank/DDBJ databases">
        <authorList>
            <person name="Nair G.R."/>
            <person name="Kaur G."/>
            <person name="Mayilraj S."/>
        </authorList>
    </citation>
    <scope>NUCLEOTIDE SEQUENCE [LARGE SCALE GENOMIC DNA]</scope>
    <source>
        <strain evidence="5">CD08_7</strain>
    </source>
</reference>
<evidence type="ECO:0000256" key="1">
    <source>
        <dbReference type="ARBA" id="ARBA00006484"/>
    </source>
</evidence>
<dbReference type="InterPro" id="IPR036291">
    <property type="entry name" value="NAD(P)-bd_dom_sf"/>
</dbReference>
<dbReference type="GO" id="GO:0016491">
    <property type="term" value="F:oxidoreductase activity"/>
    <property type="evidence" value="ECO:0007669"/>
    <property type="project" value="UniProtKB-KW"/>
</dbReference>
<sequence length="276" mass="29335">MTSPQPVALVTGASSGIGAATARRLAAAGYLVYGAARRAERLEELRGDGVVPLVLDLLDEGSLTTAVKQIREDTGRLDVLVNNAGYGSFGAVEDVPLEEARRQFEVNLFGLARLVQLSLPMMRSHGTGTIINVSSVAGKVAGPLGGWYHATKFALEGFSDSLRQEVAPFGVRVVVVQPGAIKTEWGAHALDSARRASGDGDYAHRVEGLARGILNPAGVQRRASGPEVIARVIERAATSSRPRTRYALGHLAWVGLFGRRMLSDKLLDQVTGRIMG</sequence>
<protein>
    <submittedName>
        <fullName evidence="4">Short-chain dehydrogenase</fullName>
    </submittedName>
</protein>
<evidence type="ECO:0000313" key="4">
    <source>
        <dbReference type="EMBL" id="KUG59764.1"/>
    </source>
</evidence>
<name>A0A0W8IIA9_9MICC</name>
<comment type="caution">
    <text evidence="4">The sequence shown here is derived from an EMBL/GenBank/DDBJ whole genome shotgun (WGS) entry which is preliminary data.</text>
</comment>
<comment type="similarity">
    <text evidence="1 3">Belongs to the short-chain dehydrogenases/reductases (SDR) family.</text>
</comment>
<dbReference type="Proteomes" id="UP000054023">
    <property type="component" value="Unassembled WGS sequence"/>
</dbReference>
<dbReference type="Pfam" id="PF00106">
    <property type="entry name" value="adh_short"/>
    <property type="match status" value="1"/>
</dbReference>
<keyword evidence="5" id="KW-1185">Reference proteome</keyword>
<organism evidence="4 5">
    <name type="scientific">Nesterenkonia jeotgali</name>
    <dbReference type="NCBI Taxonomy" id="317018"/>
    <lineage>
        <taxon>Bacteria</taxon>
        <taxon>Bacillati</taxon>
        <taxon>Actinomycetota</taxon>
        <taxon>Actinomycetes</taxon>
        <taxon>Micrococcales</taxon>
        <taxon>Micrococcaceae</taxon>
        <taxon>Nesterenkonia</taxon>
    </lineage>
</organism>
<dbReference type="OrthoDB" id="9792003at2"/>
<dbReference type="PANTHER" id="PTHR44169:SF6">
    <property type="entry name" value="NADPH-DEPENDENT 1-ACYLDIHYDROXYACETONE PHOSPHATE REDUCTASE"/>
    <property type="match status" value="1"/>
</dbReference>
<dbReference type="InterPro" id="IPR002347">
    <property type="entry name" value="SDR_fam"/>
</dbReference>
<gene>
    <name evidence="4" type="ORF">AVL63_11810</name>
</gene>